<feature type="domain" description="eCIS core" evidence="2">
    <location>
        <begin position="108"/>
        <end position="183"/>
    </location>
</feature>
<dbReference type="RefSeq" id="WP_131757421.1">
    <property type="nucleotide sequence ID" value="NZ_CAACUY010000031.1"/>
</dbReference>
<evidence type="ECO:0000256" key="1">
    <source>
        <dbReference type="SAM" id="MobiDB-lite"/>
    </source>
</evidence>
<name>A0ABW2XZ54_9ACTN</name>
<feature type="compositionally biased region" description="Low complexity" evidence="1">
    <location>
        <begin position="256"/>
        <end position="272"/>
    </location>
</feature>
<gene>
    <name evidence="3" type="ORF">ACFQZM_35620</name>
</gene>
<organism evidence="3 4">
    <name type="scientific">Actinomadura fibrosa</name>
    <dbReference type="NCBI Taxonomy" id="111802"/>
    <lineage>
        <taxon>Bacteria</taxon>
        <taxon>Bacillati</taxon>
        <taxon>Actinomycetota</taxon>
        <taxon>Actinomycetes</taxon>
        <taxon>Streptosporangiales</taxon>
        <taxon>Thermomonosporaceae</taxon>
        <taxon>Actinomadura</taxon>
    </lineage>
</organism>
<evidence type="ECO:0000313" key="3">
    <source>
        <dbReference type="EMBL" id="MFD0689865.1"/>
    </source>
</evidence>
<accession>A0ABW2XZ54</accession>
<feature type="region of interest" description="Disordered" evidence="1">
    <location>
        <begin position="44"/>
        <end position="99"/>
    </location>
</feature>
<dbReference type="EMBL" id="JBHTGP010000018">
    <property type="protein sequence ID" value="MFD0689865.1"/>
    <property type="molecule type" value="Genomic_DNA"/>
</dbReference>
<evidence type="ECO:0000313" key="4">
    <source>
        <dbReference type="Proteomes" id="UP001597063"/>
    </source>
</evidence>
<protein>
    <submittedName>
        <fullName evidence="3">DUF4157 domain-containing protein</fullName>
    </submittedName>
</protein>
<keyword evidence="4" id="KW-1185">Reference proteome</keyword>
<feature type="region of interest" description="Disordered" evidence="1">
    <location>
        <begin position="219"/>
        <end position="294"/>
    </location>
</feature>
<sequence>MTTLGERLQEAGLRLAARHVPDFPWTAALDPVLARAARNAAPLAGRFDRVERPPDRAERPPDRPAGPLRTHPAGRNALPGPRAPWPDEVPGGVPQAGSDGVTEARQVPLAQDVRGRLRDLAGPGADVLRPHVGAASDALARSLRADAVTLGADVHFRDGRFQPDEPEGFGLLAHEAAHVTQTRFPARQGASGGAPPHAHAGEDHALAVESAARWSFPAATRPDPAASEPPADWSTTAHPGAVSGIGVPGPPPARYGPPEAETGGPSTGTGATPAPPPIPLAAGTGRDVAAPPAPVDLERLRRDVVADLMRQVRAEFERGG</sequence>
<dbReference type="InterPro" id="IPR025295">
    <property type="entry name" value="eCIS_core_dom"/>
</dbReference>
<feature type="compositionally biased region" description="Basic and acidic residues" evidence="1">
    <location>
        <begin position="46"/>
        <end position="62"/>
    </location>
</feature>
<dbReference type="Proteomes" id="UP001597063">
    <property type="component" value="Unassembled WGS sequence"/>
</dbReference>
<evidence type="ECO:0000259" key="2">
    <source>
        <dbReference type="Pfam" id="PF13699"/>
    </source>
</evidence>
<comment type="caution">
    <text evidence="3">The sequence shown here is derived from an EMBL/GenBank/DDBJ whole genome shotgun (WGS) entry which is preliminary data.</text>
</comment>
<proteinExistence type="predicted"/>
<reference evidence="4" key="1">
    <citation type="journal article" date="2019" name="Int. J. Syst. Evol. Microbiol.">
        <title>The Global Catalogue of Microorganisms (GCM) 10K type strain sequencing project: providing services to taxonomists for standard genome sequencing and annotation.</title>
        <authorList>
            <consortium name="The Broad Institute Genomics Platform"/>
            <consortium name="The Broad Institute Genome Sequencing Center for Infectious Disease"/>
            <person name="Wu L."/>
            <person name="Ma J."/>
        </authorList>
    </citation>
    <scope>NUCLEOTIDE SEQUENCE [LARGE SCALE GENOMIC DNA]</scope>
    <source>
        <strain evidence="4">JCM 9371</strain>
    </source>
</reference>
<dbReference type="Pfam" id="PF13699">
    <property type="entry name" value="eCIS_core"/>
    <property type="match status" value="1"/>
</dbReference>